<reference evidence="6" key="1">
    <citation type="journal article" date="2020" name="Stud. Mycol.">
        <title>101 Dothideomycetes genomes: a test case for predicting lifestyles and emergence of pathogens.</title>
        <authorList>
            <person name="Haridas S."/>
            <person name="Albert R."/>
            <person name="Binder M."/>
            <person name="Bloem J."/>
            <person name="Labutti K."/>
            <person name="Salamov A."/>
            <person name="Andreopoulos B."/>
            <person name="Baker S."/>
            <person name="Barry K."/>
            <person name="Bills G."/>
            <person name="Bluhm B."/>
            <person name="Cannon C."/>
            <person name="Castanera R."/>
            <person name="Culley D."/>
            <person name="Daum C."/>
            <person name="Ezra D."/>
            <person name="Gonzalez J."/>
            <person name="Henrissat B."/>
            <person name="Kuo A."/>
            <person name="Liang C."/>
            <person name="Lipzen A."/>
            <person name="Lutzoni F."/>
            <person name="Magnuson J."/>
            <person name="Mondo S."/>
            <person name="Nolan M."/>
            <person name="Ohm R."/>
            <person name="Pangilinan J."/>
            <person name="Park H.-J."/>
            <person name="Ramirez L."/>
            <person name="Alfaro M."/>
            <person name="Sun H."/>
            <person name="Tritt A."/>
            <person name="Yoshinaga Y."/>
            <person name="Zwiers L.-H."/>
            <person name="Turgeon B."/>
            <person name="Goodwin S."/>
            <person name="Spatafora J."/>
            <person name="Crous P."/>
            <person name="Grigoriev I."/>
        </authorList>
    </citation>
    <scope>NUCLEOTIDE SEQUENCE</scope>
    <source>
        <strain evidence="6">CBS 690.94</strain>
    </source>
</reference>
<evidence type="ECO:0000313" key="6">
    <source>
        <dbReference type="EMBL" id="KAF2440466.1"/>
    </source>
</evidence>
<dbReference type="EMBL" id="MU001507">
    <property type="protein sequence ID" value="KAF2440466.1"/>
    <property type="molecule type" value="Genomic_DNA"/>
</dbReference>
<proteinExistence type="inferred from homology"/>
<feature type="transmembrane region" description="Helical" evidence="4">
    <location>
        <begin position="197"/>
        <end position="218"/>
    </location>
</feature>
<gene>
    <name evidence="4" type="primary">AIM11</name>
    <name evidence="6" type="ORF">P171DRAFT_447420</name>
</gene>
<keyword evidence="3 4" id="KW-0472">Membrane</keyword>
<evidence type="ECO:0000256" key="5">
    <source>
        <dbReference type="SAM" id="MobiDB-lite"/>
    </source>
</evidence>
<sequence>MDDPRISAAGAGEYLVGGLVCDRAMRGAALLPARLKWSMSVAPISCCRPEYGKTPMDARSRTVVALRRRTTVVVPTLRQGSTTDEHMRAGPRSLTPRQCLGILHRSIRKWRSRTDPKRRGQDMTGRLEQQRARTAGGRSPGEVDPFANAHMEAIQKLPIARIMTRSTAPPVNAPPRPPPEPAYESTPMTSERALRQLSVFAFGAASFLVATAITRRAVYKRHLRTKPTFYAPNTNPHEHFSPLHDAAQALNLATMHCVSLATMGLGGTMWAFDIANLEEARARLRGRLNYDTIYQPGEAVPDSIMDLLVAAQATANTEGGENSSSDNPEKSR</sequence>
<dbReference type="GO" id="GO:0005739">
    <property type="term" value="C:mitochondrion"/>
    <property type="evidence" value="ECO:0007669"/>
    <property type="project" value="TreeGrafter"/>
</dbReference>
<comment type="subcellular location">
    <subcellularLocation>
        <location evidence="4">Membrane</location>
        <topology evidence="4">Multi-pass membrane protein</topology>
    </subcellularLocation>
</comment>
<feature type="compositionally biased region" description="Basic and acidic residues" evidence="5">
    <location>
        <begin position="112"/>
        <end position="121"/>
    </location>
</feature>
<protein>
    <recommendedName>
        <fullName evidence="4">Altered inheritance of mitochondria protein 11</fullName>
    </recommendedName>
</protein>
<feature type="compositionally biased region" description="Pro residues" evidence="5">
    <location>
        <begin position="171"/>
        <end position="181"/>
    </location>
</feature>
<dbReference type="Proteomes" id="UP000799764">
    <property type="component" value="Unassembled WGS sequence"/>
</dbReference>
<keyword evidence="1 4" id="KW-0812">Transmembrane</keyword>
<comment type="similarity">
    <text evidence="4">Belongs to the AIM11 family.</text>
</comment>
<dbReference type="GO" id="GO:0016020">
    <property type="term" value="C:membrane"/>
    <property type="evidence" value="ECO:0007669"/>
    <property type="project" value="UniProtKB-SubCell"/>
</dbReference>
<dbReference type="PANTHER" id="PTHR39136:SF1">
    <property type="entry name" value="ALTERED INHERITANCE OF MITOCHONDRIA PROTEIN 11"/>
    <property type="match status" value="1"/>
</dbReference>
<feature type="region of interest" description="Disordered" evidence="5">
    <location>
        <begin position="110"/>
        <end position="145"/>
    </location>
</feature>
<organism evidence="6 7">
    <name type="scientific">Karstenula rhodostoma CBS 690.94</name>
    <dbReference type="NCBI Taxonomy" id="1392251"/>
    <lineage>
        <taxon>Eukaryota</taxon>
        <taxon>Fungi</taxon>
        <taxon>Dikarya</taxon>
        <taxon>Ascomycota</taxon>
        <taxon>Pezizomycotina</taxon>
        <taxon>Dothideomycetes</taxon>
        <taxon>Pleosporomycetidae</taxon>
        <taxon>Pleosporales</taxon>
        <taxon>Massarineae</taxon>
        <taxon>Didymosphaeriaceae</taxon>
        <taxon>Karstenula</taxon>
    </lineage>
</organism>
<evidence type="ECO:0000256" key="1">
    <source>
        <dbReference type="ARBA" id="ARBA00022692"/>
    </source>
</evidence>
<keyword evidence="7" id="KW-1185">Reference proteome</keyword>
<dbReference type="OrthoDB" id="3558022at2759"/>
<dbReference type="AlphaFoldDB" id="A0A9P4U832"/>
<evidence type="ECO:0000256" key="4">
    <source>
        <dbReference type="RuleBase" id="RU367098"/>
    </source>
</evidence>
<accession>A0A9P4U832</accession>
<evidence type="ECO:0000256" key="2">
    <source>
        <dbReference type="ARBA" id="ARBA00022989"/>
    </source>
</evidence>
<evidence type="ECO:0000313" key="7">
    <source>
        <dbReference type="Proteomes" id="UP000799764"/>
    </source>
</evidence>
<feature type="region of interest" description="Disordered" evidence="5">
    <location>
        <begin position="167"/>
        <end position="189"/>
    </location>
</feature>
<evidence type="ECO:0000256" key="3">
    <source>
        <dbReference type="ARBA" id="ARBA00023136"/>
    </source>
</evidence>
<comment type="caution">
    <text evidence="6">The sequence shown here is derived from an EMBL/GenBank/DDBJ whole genome shotgun (WGS) entry which is preliminary data.</text>
</comment>
<dbReference type="PANTHER" id="PTHR39136">
    <property type="entry name" value="ALTERED INHERITANCE OF MITOCHONDRIA PROTEIN 11"/>
    <property type="match status" value="1"/>
</dbReference>
<keyword evidence="2 4" id="KW-1133">Transmembrane helix</keyword>
<dbReference type="InterPro" id="IPR038814">
    <property type="entry name" value="AIM11"/>
</dbReference>
<name>A0A9P4U832_9PLEO</name>